<protein>
    <submittedName>
        <fullName evidence="2">Uncharacterized protein</fullName>
    </submittedName>
</protein>
<feature type="transmembrane region" description="Helical" evidence="1">
    <location>
        <begin position="29"/>
        <end position="49"/>
    </location>
</feature>
<dbReference type="EMBL" id="JALAZD010000001">
    <property type="protein sequence ID" value="MCI0125274.1"/>
    <property type="molecule type" value="Genomic_DNA"/>
</dbReference>
<dbReference type="Proteomes" id="UP001156140">
    <property type="component" value="Unassembled WGS sequence"/>
</dbReference>
<keyword evidence="1" id="KW-1133">Transmembrane helix</keyword>
<sequence>MHEQKPLSRDDEWKYAEKALTWYGWGSPVGLGFALVALGVAALLARFAIVGF</sequence>
<dbReference type="RefSeq" id="WP_182400459.1">
    <property type="nucleotide sequence ID" value="NZ_JAKETQ010000001.1"/>
</dbReference>
<reference evidence="2" key="1">
    <citation type="submission" date="2022-03" db="EMBL/GenBank/DDBJ databases">
        <title>The complete genome sequence of a Methyloterrigena soli.</title>
        <authorList>
            <person name="Zi Z."/>
        </authorList>
    </citation>
    <scope>NUCLEOTIDE SEQUENCE</scope>
    <source>
        <strain evidence="2">M48</strain>
    </source>
</reference>
<evidence type="ECO:0000313" key="2">
    <source>
        <dbReference type="EMBL" id="MCI0125274.1"/>
    </source>
</evidence>
<name>A0AA41QKA7_9HYPH</name>
<organism evidence="2 3">
    <name type="scientific">Paradevosia shaoguanensis</name>
    <dbReference type="NCBI Taxonomy" id="1335043"/>
    <lineage>
        <taxon>Bacteria</taxon>
        <taxon>Pseudomonadati</taxon>
        <taxon>Pseudomonadota</taxon>
        <taxon>Alphaproteobacteria</taxon>
        <taxon>Hyphomicrobiales</taxon>
        <taxon>Devosiaceae</taxon>
        <taxon>Paradevosia</taxon>
    </lineage>
</organism>
<gene>
    <name evidence="2" type="ORF">ML536_00385</name>
</gene>
<dbReference type="AlphaFoldDB" id="A0AA41QKA7"/>
<evidence type="ECO:0000256" key="1">
    <source>
        <dbReference type="SAM" id="Phobius"/>
    </source>
</evidence>
<comment type="caution">
    <text evidence="2">The sequence shown here is derived from an EMBL/GenBank/DDBJ whole genome shotgun (WGS) entry which is preliminary data.</text>
</comment>
<accession>A0AA41QKA7</accession>
<keyword evidence="1" id="KW-0812">Transmembrane</keyword>
<proteinExistence type="predicted"/>
<evidence type="ECO:0000313" key="3">
    <source>
        <dbReference type="Proteomes" id="UP001156140"/>
    </source>
</evidence>
<keyword evidence="3" id="KW-1185">Reference proteome</keyword>
<keyword evidence="1" id="KW-0472">Membrane</keyword>